<dbReference type="SUPFAM" id="SSF52402">
    <property type="entry name" value="Adenine nucleotide alpha hydrolases-like"/>
    <property type="match status" value="2"/>
</dbReference>
<proteinExistence type="inferred from homology"/>
<dbReference type="PATRIC" id="fig|1388762.3.peg.4520"/>
<accession>V7D898</accession>
<keyword evidence="3" id="KW-0963">Cytoplasm</keyword>
<dbReference type="Pfam" id="PF00582">
    <property type="entry name" value="Usp"/>
    <property type="match status" value="2"/>
</dbReference>
<evidence type="ECO:0000256" key="3">
    <source>
        <dbReference type="ARBA" id="ARBA00022490"/>
    </source>
</evidence>
<comment type="caution">
    <text evidence="6">The sequence shown here is derived from an EMBL/GenBank/DDBJ whole genome shotgun (WGS) entry which is preliminary data.</text>
</comment>
<feature type="domain" description="UspA" evidence="5">
    <location>
        <begin position="66"/>
        <end position="190"/>
    </location>
</feature>
<reference evidence="6 7" key="1">
    <citation type="submission" date="2013-10" db="EMBL/GenBank/DDBJ databases">
        <title>Whole Genome Shotgun Sequence of Pseudomonas taiwanensis SJ9.</title>
        <authorList>
            <person name="Hong S.-J."/>
            <person name="Shin J.-H."/>
        </authorList>
    </citation>
    <scope>NUCLEOTIDE SEQUENCE [LARGE SCALE GENOMIC DNA]</scope>
    <source>
        <strain evidence="6 7">SJ9</strain>
    </source>
</reference>
<dbReference type="EMBL" id="AXUP01000395">
    <property type="protein sequence ID" value="ESW37491.1"/>
    <property type="molecule type" value="Genomic_DNA"/>
</dbReference>
<gene>
    <name evidence="6" type="ORF">O164_23485</name>
</gene>
<evidence type="ECO:0000259" key="5">
    <source>
        <dbReference type="Pfam" id="PF00582"/>
    </source>
</evidence>
<dbReference type="Gene3D" id="3.40.50.12370">
    <property type="match status" value="1"/>
</dbReference>
<evidence type="ECO:0000256" key="1">
    <source>
        <dbReference type="ARBA" id="ARBA00004496"/>
    </source>
</evidence>
<dbReference type="GO" id="GO:0005737">
    <property type="term" value="C:cytoplasm"/>
    <property type="evidence" value="ECO:0007669"/>
    <property type="project" value="UniProtKB-SubCell"/>
</dbReference>
<feature type="domain" description="UspA" evidence="5">
    <location>
        <begin position="200"/>
        <end position="343"/>
    </location>
</feature>
<sequence>MGCRTAVIIEAAAQPILINIKAIKPQCVTLGLYRWAFIEAAIAVEAIMNAYSRLLLICHPDLHPSPALTRAQALASTTGATLHLVVLSQLPSRLATLDQVLRSNARKQDAEHRKAWLADQVKALGELGITAYAETLDDEDPLKDLIRLAQLHRVEMVIKDIRHETALSRALLTPLDWQLLRRCPIPMHLVAQAETKLPARILVAVDLVEHDPVIDRLNDHILQSAQALAQRCKAQLHLLQAYEPSTSFVAYAAAPVAWTDKLVEEISGRARERMATFGGRYGIKPDHLHLVRGAARNVVSDYANKHGFDVVVMGTLYHEGVSKVVGSTTEQTLYKVHSSILAIHG</sequence>
<dbReference type="PANTHER" id="PTHR47892:SF1">
    <property type="entry name" value="UNIVERSAL STRESS PROTEIN E"/>
    <property type="match status" value="1"/>
</dbReference>
<dbReference type="AlphaFoldDB" id="V7D898"/>
<organism evidence="6 7">
    <name type="scientific">Pseudomonas taiwanensis SJ9</name>
    <dbReference type="NCBI Taxonomy" id="1388762"/>
    <lineage>
        <taxon>Bacteria</taxon>
        <taxon>Pseudomonadati</taxon>
        <taxon>Pseudomonadota</taxon>
        <taxon>Gammaproteobacteria</taxon>
        <taxon>Pseudomonadales</taxon>
        <taxon>Pseudomonadaceae</taxon>
        <taxon>Pseudomonas</taxon>
    </lineage>
</organism>
<evidence type="ECO:0000313" key="7">
    <source>
        <dbReference type="Proteomes" id="UP000018511"/>
    </source>
</evidence>
<dbReference type="PANTHER" id="PTHR47892">
    <property type="entry name" value="UNIVERSAL STRESS PROTEIN E"/>
    <property type="match status" value="1"/>
</dbReference>
<protein>
    <submittedName>
        <fullName evidence="6">Universal stress protein</fullName>
    </submittedName>
</protein>
<dbReference type="InterPro" id="IPR006016">
    <property type="entry name" value="UspA"/>
</dbReference>
<name>V7D898_9PSED</name>
<evidence type="ECO:0000256" key="4">
    <source>
        <dbReference type="ARBA" id="ARBA00037131"/>
    </source>
</evidence>
<dbReference type="Proteomes" id="UP000018511">
    <property type="component" value="Unassembled WGS sequence"/>
</dbReference>
<comment type="similarity">
    <text evidence="2">Belongs to the universal stress protein A family.</text>
</comment>
<comment type="function">
    <text evidence="4">Required for resistance to DNA-damaging agents.</text>
</comment>
<evidence type="ECO:0000313" key="6">
    <source>
        <dbReference type="EMBL" id="ESW37491.1"/>
    </source>
</evidence>
<evidence type="ECO:0000256" key="2">
    <source>
        <dbReference type="ARBA" id="ARBA00008791"/>
    </source>
</evidence>
<comment type="subcellular location">
    <subcellularLocation>
        <location evidence="1">Cytoplasm</location>
    </subcellularLocation>
</comment>